<dbReference type="AlphaFoldDB" id="A0AAW3AXV6"/>
<feature type="compositionally biased region" description="Low complexity" evidence="1">
    <location>
        <begin position="291"/>
        <end position="300"/>
    </location>
</feature>
<feature type="compositionally biased region" description="Pro residues" evidence="1">
    <location>
        <begin position="908"/>
        <end position="917"/>
    </location>
</feature>
<keyword evidence="3" id="KW-1185">Reference proteome</keyword>
<accession>A0AAW3AXV6</accession>
<feature type="region of interest" description="Disordered" evidence="1">
    <location>
        <begin position="892"/>
        <end position="938"/>
    </location>
</feature>
<evidence type="ECO:0000256" key="1">
    <source>
        <dbReference type="SAM" id="MobiDB-lite"/>
    </source>
</evidence>
<feature type="compositionally biased region" description="Low complexity" evidence="1">
    <location>
        <begin position="777"/>
        <end position="787"/>
    </location>
</feature>
<reference evidence="2 3" key="1">
    <citation type="submission" date="2024-02" db="EMBL/GenBank/DDBJ databases">
        <title>FIRST GENOME SEQUENCES OF Leishmania (Viannia) shawi, Leishmania (Viannia) lindenbergi AND Leishmania (Viannia) utingensis.</title>
        <authorList>
            <person name="Resadore F."/>
            <person name="Custodio M.G.F."/>
            <person name="Boite M.C."/>
            <person name="Cupolillo E."/>
            <person name="Ferreira G.E.M."/>
        </authorList>
    </citation>
    <scope>NUCLEOTIDE SEQUENCE [LARGE SCALE GENOMIC DNA]</scope>
    <source>
        <strain evidence="2 3">MHOM/BR/1966/M15733</strain>
    </source>
</reference>
<feature type="compositionally biased region" description="Low complexity" evidence="1">
    <location>
        <begin position="1120"/>
        <end position="1152"/>
    </location>
</feature>
<feature type="compositionally biased region" description="Polar residues" evidence="1">
    <location>
        <begin position="539"/>
        <end position="561"/>
    </location>
</feature>
<feature type="region of interest" description="Disordered" evidence="1">
    <location>
        <begin position="953"/>
        <end position="985"/>
    </location>
</feature>
<dbReference type="EMBL" id="JBAMZK010000005">
    <property type="protein sequence ID" value="KAL0513382.1"/>
    <property type="molecule type" value="Genomic_DNA"/>
</dbReference>
<evidence type="ECO:0008006" key="4">
    <source>
        <dbReference type="Google" id="ProtNLM"/>
    </source>
</evidence>
<feature type="compositionally biased region" description="Basic and acidic residues" evidence="1">
    <location>
        <begin position="510"/>
        <end position="522"/>
    </location>
</feature>
<feature type="compositionally biased region" description="Low complexity" evidence="1">
    <location>
        <begin position="396"/>
        <end position="409"/>
    </location>
</feature>
<feature type="region of interest" description="Disordered" evidence="1">
    <location>
        <begin position="1190"/>
        <end position="1232"/>
    </location>
</feature>
<feature type="compositionally biased region" description="Polar residues" evidence="1">
    <location>
        <begin position="1032"/>
        <end position="1056"/>
    </location>
</feature>
<feature type="region of interest" description="Disordered" evidence="1">
    <location>
        <begin position="628"/>
        <end position="685"/>
    </location>
</feature>
<feature type="region of interest" description="Disordered" evidence="1">
    <location>
        <begin position="1098"/>
        <end position="1177"/>
    </location>
</feature>
<dbReference type="Proteomes" id="UP001500131">
    <property type="component" value="Unassembled WGS sequence"/>
</dbReference>
<feature type="compositionally biased region" description="Polar residues" evidence="1">
    <location>
        <begin position="360"/>
        <end position="369"/>
    </location>
</feature>
<feature type="region of interest" description="Disordered" evidence="1">
    <location>
        <begin position="505"/>
        <end position="567"/>
    </location>
</feature>
<feature type="compositionally biased region" description="Low complexity" evidence="1">
    <location>
        <begin position="342"/>
        <end position="359"/>
    </location>
</feature>
<protein>
    <recommendedName>
        <fullName evidence="4">Proteophosphoglycan ppg4</fullName>
    </recommendedName>
</protein>
<comment type="caution">
    <text evidence="2">The sequence shown here is derived from an EMBL/GenBank/DDBJ whole genome shotgun (WGS) entry which is preliminary data.</text>
</comment>
<evidence type="ECO:0000313" key="2">
    <source>
        <dbReference type="EMBL" id="KAL0513382.1"/>
    </source>
</evidence>
<feature type="region of interest" description="Disordered" evidence="1">
    <location>
        <begin position="720"/>
        <end position="790"/>
    </location>
</feature>
<feature type="region of interest" description="Disordered" evidence="1">
    <location>
        <begin position="135"/>
        <end position="188"/>
    </location>
</feature>
<feature type="region of interest" description="Disordered" evidence="1">
    <location>
        <begin position="106"/>
        <end position="125"/>
    </location>
</feature>
<organism evidence="2 3">
    <name type="scientific">Leishmania lindenbergi</name>
    <dbReference type="NCBI Taxonomy" id="651832"/>
    <lineage>
        <taxon>Eukaryota</taxon>
        <taxon>Discoba</taxon>
        <taxon>Euglenozoa</taxon>
        <taxon>Kinetoplastea</taxon>
        <taxon>Metakinetoplastina</taxon>
        <taxon>Trypanosomatida</taxon>
        <taxon>Trypanosomatidae</taxon>
        <taxon>Leishmaniinae</taxon>
        <taxon>Leishmania</taxon>
    </lineage>
</organism>
<gene>
    <name evidence="2" type="ORF">Q4I31_000963</name>
</gene>
<feature type="compositionally biased region" description="Basic residues" evidence="1">
    <location>
        <begin position="637"/>
        <end position="647"/>
    </location>
</feature>
<evidence type="ECO:0000313" key="3">
    <source>
        <dbReference type="Proteomes" id="UP001500131"/>
    </source>
</evidence>
<feature type="compositionally biased region" description="Polar residues" evidence="1">
    <location>
        <begin position="953"/>
        <end position="962"/>
    </location>
</feature>
<feature type="region of interest" description="Disordered" evidence="1">
    <location>
        <begin position="803"/>
        <end position="844"/>
    </location>
</feature>
<feature type="region of interest" description="Disordered" evidence="1">
    <location>
        <begin position="999"/>
        <end position="1085"/>
    </location>
</feature>
<sequence>MTADRVRCGSASHVLSGIGLPASNTVTPPSPPRQGSLAVVSTLPRLASSSQQPMWLTNANRDGELSNEMLLGSLAGYMPASAVTYANSAAAAQRSISATAAAPYPSASPAAALHSNGGHDHSADYPLETLSQSVLEGSRSLSEHDVPQARHSSGRGSGTPSLALPQQRPSLDAGVQGGDVINSPDLPGTRQSITVLKVTRDGRPQEWAQRRSCDSTAHAGNGWSTLGMHMAPAQPPRKASFNQVDTATPRGSASARVLLESIASISETFSTVDAADTAVPQAVTAAELRQRPSQPQQQQRPPLPRPPRHSSASVSTVLVQQPPSIAAIMAPQHIRPQNRANPRAPVSAAAKSAQAAPFSMSPSTTSSLVAPTPHNDSRSSRQSSCGAPRSSHGPELSATALTTTNSSAAPRHGPSCNGAVREAGEPLPIGPATLQVSTTTLTRTTKKVRYLLPDEPFDPDAPDPSDAGGLTAEEEAALLDPVNYTCAADEVASRYPMLLRRSSAQGGDLLHGRPEPAGKRLENGAPRPTFLLDDGNRWSRATNRPTVATTRDPSGTMTTQLPAPRILQKTSVANNSTAPNTNSEPFPAHQRVAAGGSTVQACNGKEAGGYLLQRHVQQVATGNQLVKGTVFQPPSTGKRHTMRRRREHHENRPSAAAASQSAVRDNSARVLPPQPQHRRRGTMEGLYDEILRRTQQNRRTALPTTIPPTAAPLRVLALPPPEAAARAAPPTTERRRRPPHLSSAEPRPLRRGPGVNPGAAPPSRSSSQPYMPIACYSSETPSGSEMSSRNEYRTPLLDSAPQLQQPVSTPLDETGAAATGSPGPRLPTSVPHPHPGAPQRQQFPSSSVIADYGAAAVLSSGSSTSGYTSGRFSKYNGAAFAPPAASEVMHFCSSGSGKPHHSILGSDAPPPPPPAQAPPSRVSTACTSPAGVTPLPLANYENPRVQHYQRQLSSTYSDNSDVQYEEDEEGYRAAPVDAYDSDTADKADTTTDMLTLHRHGSFNHSEATPAPSVRMSASDTNGAVTEARRSELQQYNRTTSAQEAPQTSNNTGSSLQCRGPAQPHAEKSPSKCTAAAHTGNLPTEEMRQPHYEARPHYRMQGSAAPPPNPSPVTFAAASFSTAQRTAAGATASAPASVTSEAEYYEAPESASSCDTVTQPIAVSERSEDEMTDSEDDYLVKKGPLVLVFGDEVSAPEGHTDVREWDGCEEYEEQSEYREGSNQEPEEQSWTRD</sequence>
<proteinExistence type="predicted"/>
<name>A0AAW3AXV6_9TRYP</name>
<feature type="compositionally biased region" description="Low complexity" evidence="1">
    <location>
        <begin position="720"/>
        <end position="731"/>
    </location>
</feature>
<feature type="region of interest" description="Disordered" evidence="1">
    <location>
        <begin position="286"/>
        <end position="316"/>
    </location>
</feature>
<feature type="region of interest" description="Disordered" evidence="1">
    <location>
        <begin position="450"/>
        <end position="469"/>
    </location>
</feature>
<feature type="region of interest" description="Disordered" evidence="1">
    <location>
        <begin position="337"/>
        <end position="433"/>
    </location>
</feature>
<feature type="compositionally biased region" description="Acidic residues" evidence="1">
    <location>
        <begin position="1166"/>
        <end position="1176"/>
    </location>
</feature>